<feature type="domain" description="Membrane insertase YidC/Oxa/ALB C-terminal" evidence="13">
    <location>
        <begin position="59"/>
        <end position="242"/>
    </location>
</feature>
<evidence type="ECO:0000256" key="8">
    <source>
        <dbReference type="ARBA" id="ARBA00023136"/>
    </source>
</evidence>
<dbReference type="PANTHER" id="PTHR12428">
    <property type="entry name" value="OXA1"/>
    <property type="match status" value="1"/>
</dbReference>
<accession>A0ABV5WLX7</accession>
<evidence type="ECO:0000256" key="5">
    <source>
        <dbReference type="ARBA" id="ARBA00022729"/>
    </source>
</evidence>
<keyword evidence="11 12" id="KW-0449">Lipoprotein</keyword>
<evidence type="ECO:0000259" key="13">
    <source>
        <dbReference type="Pfam" id="PF02096"/>
    </source>
</evidence>
<feature type="transmembrane region" description="Helical" evidence="12">
    <location>
        <begin position="128"/>
        <end position="149"/>
    </location>
</feature>
<keyword evidence="3 12" id="KW-1003">Cell membrane</keyword>
<comment type="similarity">
    <text evidence="12">Belongs to the OXA1/ALB3/YidC family. Type 2 subfamily.</text>
</comment>
<evidence type="ECO:0000256" key="10">
    <source>
        <dbReference type="ARBA" id="ARBA00023186"/>
    </source>
</evidence>
<evidence type="ECO:0000313" key="14">
    <source>
        <dbReference type="EMBL" id="MFB9761654.1"/>
    </source>
</evidence>
<keyword evidence="9" id="KW-0564">Palmitate</keyword>
<dbReference type="Pfam" id="PF02096">
    <property type="entry name" value="60KD_IMP"/>
    <property type="match status" value="1"/>
</dbReference>
<dbReference type="EMBL" id="JBHMAF010000196">
    <property type="protein sequence ID" value="MFB9761654.1"/>
    <property type="molecule type" value="Genomic_DNA"/>
</dbReference>
<dbReference type="HAMAP" id="MF_01811">
    <property type="entry name" value="YidC_type2"/>
    <property type="match status" value="1"/>
</dbReference>
<evidence type="ECO:0000256" key="6">
    <source>
        <dbReference type="ARBA" id="ARBA00022927"/>
    </source>
</evidence>
<dbReference type="InterPro" id="IPR001708">
    <property type="entry name" value="YidC/ALB3/OXA1/COX18"/>
</dbReference>
<evidence type="ECO:0000256" key="3">
    <source>
        <dbReference type="ARBA" id="ARBA00022475"/>
    </source>
</evidence>
<dbReference type="InterPro" id="IPR047196">
    <property type="entry name" value="YidC_ALB_C"/>
</dbReference>
<dbReference type="Proteomes" id="UP001589609">
    <property type="component" value="Unassembled WGS sequence"/>
</dbReference>
<evidence type="ECO:0000256" key="1">
    <source>
        <dbReference type="ARBA" id="ARBA00004651"/>
    </source>
</evidence>
<comment type="subcellular location">
    <subcellularLocation>
        <location evidence="1 12">Cell membrane</location>
        <topology evidence="1 12">Multi-pass membrane protein</topology>
    </subcellularLocation>
</comment>
<sequence>MSKLIKLLSITLLFIGILAGCSAAASSSGPNTNLWHHYFIYPMSLLIVHVAKAWIFQSFGFAIMIVTVGVRMLLMPLNVMQYKNQLNMKRLQPQLKELKKKYSSKHAEEQKQYQVEMMKLMQENKANPMMGCLPLIVQLPVFSAVYYAIRQTKEISSASFLWLNLGHPDPYYVLPLLAACMTYIQARVVQTNVPAEQMAQVRMMQLMSPVMVLMFGFASPSGLVLYWLTGSIFMIAQYTVLKKLYRNETASA</sequence>
<proteinExistence type="inferred from homology"/>
<dbReference type="CDD" id="cd20070">
    <property type="entry name" value="5TM_YidC_Alb3"/>
    <property type="match status" value="1"/>
</dbReference>
<keyword evidence="4 12" id="KW-0812">Transmembrane</keyword>
<organism evidence="14 15">
    <name type="scientific">Ectobacillus funiculus</name>
    <dbReference type="NCBI Taxonomy" id="137993"/>
    <lineage>
        <taxon>Bacteria</taxon>
        <taxon>Bacillati</taxon>
        <taxon>Bacillota</taxon>
        <taxon>Bacilli</taxon>
        <taxon>Bacillales</taxon>
        <taxon>Bacillaceae</taxon>
        <taxon>Ectobacillus</taxon>
    </lineage>
</organism>
<dbReference type="NCBIfam" id="TIGR03592">
    <property type="entry name" value="yidC_oxa1_cterm"/>
    <property type="match status" value="1"/>
</dbReference>
<evidence type="ECO:0000256" key="11">
    <source>
        <dbReference type="ARBA" id="ARBA00023288"/>
    </source>
</evidence>
<feature type="transmembrane region" description="Helical" evidence="12">
    <location>
        <begin position="47"/>
        <end position="74"/>
    </location>
</feature>
<dbReference type="InterPro" id="IPR023060">
    <property type="entry name" value="YidC/YidC1/YidC2_Firmicutes"/>
</dbReference>
<keyword evidence="5 12" id="KW-0732">Signal</keyword>
<keyword evidence="2 12" id="KW-0813">Transport</keyword>
<reference evidence="14 15" key="1">
    <citation type="submission" date="2024-09" db="EMBL/GenBank/DDBJ databases">
        <authorList>
            <person name="Sun Q."/>
            <person name="Mori K."/>
        </authorList>
    </citation>
    <scope>NUCLEOTIDE SEQUENCE [LARGE SCALE GENOMIC DNA]</scope>
    <source>
        <strain evidence="14 15">JCM 11201</strain>
    </source>
</reference>
<keyword evidence="6 12" id="KW-0653">Protein transport</keyword>
<comment type="caution">
    <text evidence="14">The sequence shown here is derived from an EMBL/GenBank/DDBJ whole genome shotgun (WGS) entry which is preliminary data.</text>
</comment>
<evidence type="ECO:0000256" key="4">
    <source>
        <dbReference type="ARBA" id="ARBA00022692"/>
    </source>
</evidence>
<protein>
    <recommendedName>
        <fullName evidence="12">Membrane protein insertase YidC</fullName>
    </recommendedName>
    <alternativeName>
        <fullName evidence="12">Foldase YidC</fullName>
    </alternativeName>
    <alternativeName>
        <fullName evidence="12">Membrane integrase YidC</fullName>
    </alternativeName>
    <alternativeName>
        <fullName evidence="12">Membrane protein YidC</fullName>
    </alternativeName>
</protein>
<comment type="function">
    <text evidence="12">Required for the insertion and/or proper folding and/or complex formation of integral membrane proteins into the membrane. Involved in integration of membrane proteins that insert both dependently and independently of the Sec translocase complex, as well as at least some lipoproteins.</text>
</comment>
<keyword evidence="10 12" id="KW-0143">Chaperone</keyword>
<evidence type="ECO:0000256" key="7">
    <source>
        <dbReference type="ARBA" id="ARBA00022989"/>
    </source>
</evidence>
<feature type="transmembrane region" description="Helical" evidence="12">
    <location>
        <begin position="169"/>
        <end position="189"/>
    </location>
</feature>
<evidence type="ECO:0000313" key="15">
    <source>
        <dbReference type="Proteomes" id="UP001589609"/>
    </source>
</evidence>
<keyword evidence="7 12" id="KW-1133">Transmembrane helix</keyword>
<evidence type="ECO:0000256" key="2">
    <source>
        <dbReference type="ARBA" id="ARBA00022448"/>
    </source>
</evidence>
<evidence type="ECO:0000256" key="9">
    <source>
        <dbReference type="ARBA" id="ARBA00023139"/>
    </source>
</evidence>
<dbReference type="PANTHER" id="PTHR12428:SF65">
    <property type="entry name" value="CYTOCHROME C OXIDASE ASSEMBLY PROTEIN COX18, MITOCHONDRIAL"/>
    <property type="match status" value="1"/>
</dbReference>
<dbReference type="InterPro" id="IPR028055">
    <property type="entry name" value="YidC/Oxa/ALB_C"/>
</dbReference>
<evidence type="ECO:0000256" key="12">
    <source>
        <dbReference type="HAMAP-Rule" id="MF_01811"/>
    </source>
</evidence>
<dbReference type="PROSITE" id="PS51257">
    <property type="entry name" value="PROKAR_LIPOPROTEIN"/>
    <property type="match status" value="1"/>
</dbReference>
<name>A0ABV5WLX7_9BACI</name>
<keyword evidence="8 12" id="KW-0472">Membrane</keyword>
<dbReference type="PRINTS" id="PR00701">
    <property type="entry name" value="60KDINNERMP"/>
</dbReference>
<gene>
    <name evidence="12 14" type="primary">yidC</name>
    <name evidence="14" type="ORF">ACFFMS_25795</name>
</gene>
<comment type="caution">
    <text evidence="12">Lacks conserved residue(s) required for the propagation of feature annotation.</text>
</comment>
<keyword evidence="15" id="KW-1185">Reference proteome</keyword>
<dbReference type="RefSeq" id="WP_379951798.1">
    <property type="nucleotide sequence ID" value="NZ_JBHMAF010000196.1"/>
</dbReference>